<evidence type="ECO:0000256" key="2">
    <source>
        <dbReference type="ARBA" id="ARBA00009085"/>
    </source>
</evidence>
<dbReference type="InParanoid" id="A8N8Q0"/>
<reference evidence="12 13" key="1">
    <citation type="journal article" date="2010" name="Proc. Natl. Acad. Sci. U.S.A.">
        <title>Insights into evolution of multicellular fungi from the assembled chromosomes of the mushroom Coprinopsis cinerea (Coprinus cinereus).</title>
        <authorList>
            <person name="Stajich J.E."/>
            <person name="Wilke S.K."/>
            <person name="Ahren D."/>
            <person name="Au C.H."/>
            <person name="Birren B.W."/>
            <person name="Borodovsky M."/>
            <person name="Burns C."/>
            <person name="Canback B."/>
            <person name="Casselton L.A."/>
            <person name="Cheng C.K."/>
            <person name="Deng J."/>
            <person name="Dietrich F.S."/>
            <person name="Fargo D.C."/>
            <person name="Farman M.L."/>
            <person name="Gathman A.C."/>
            <person name="Goldberg J."/>
            <person name="Guigo R."/>
            <person name="Hoegger P.J."/>
            <person name="Hooker J.B."/>
            <person name="Huggins A."/>
            <person name="James T.Y."/>
            <person name="Kamada T."/>
            <person name="Kilaru S."/>
            <person name="Kodira C."/>
            <person name="Kues U."/>
            <person name="Kupfer D."/>
            <person name="Kwan H.S."/>
            <person name="Lomsadze A."/>
            <person name="Li W."/>
            <person name="Lilly W.W."/>
            <person name="Ma L.J."/>
            <person name="Mackey A.J."/>
            <person name="Manning G."/>
            <person name="Martin F."/>
            <person name="Muraguchi H."/>
            <person name="Natvig D.O."/>
            <person name="Palmerini H."/>
            <person name="Ramesh M.A."/>
            <person name="Rehmeyer C.J."/>
            <person name="Roe B.A."/>
            <person name="Shenoy N."/>
            <person name="Stanke M."/>
            <person name="Ter-Hovhannisyan V."/>
            <person name="Tunlid A."/>
            <person name="Velagapudi R."/>
            <person name="Vision T.J."/>
            <person name="Zeng Q."/>
            <person name="Zolan M.E."/>
            <person name="Pukkila P.J."/>
        </authorList>
    </citation>
    <scope>NUCLEOTIDE SEQUENCE [LARGE SCALE GENOMIC DNA]</scope>
    <source>
        <strain evidence="13">Okayama-7 / 130 / ATCC MYA-4618 / FGSC 9003</strain>
    </source>
</reference>
<keyword evidence="4" id="KW-0645">Protease</keyword>
<dbReference type="InterPro" id="IPR050185">
    <property type="entry name" value="Ub_carboxyl-term_hydrolase"/>
</dbReference>
<feature type="region of interest" description="Disordered" evidence="9">
    <location>
        <begin position="239"/>
        <end position="271"/>
    </location>
</feature>
<evidence type="ECO:0000256" key="9">
    <source>
        <dbReference type="SAM" id="MobiDB-lite"/>
    </source>
</evidence>
<evidence type="ECO:0000256" key="4">
    <source>
        <dbReference type="ARBA" id="ARBA00022670"/>
    </source>
</evidence>
<evidence type="ECO:0000256" key="6">
    <source>
        <dbReference type="ARBA" id="ARBA00022801"/>
    </source>
</evidence>
<dbReference type="Gene3D" id="3.90.70.10">
    <property type="entry name" value="Cysteine proteinases"/>
    <property type="match status" value="1"/>
</dbReference>
<keyword evidence="6 12" id="KW-0378">Hydrolase</keyword>
<evidence type="ECO:0000256" key="7">
    <source>
        <dbReference type="ARBA" id="ARBA00022807"/>
    </source>
</evidence>
<evidence type="ECO:0000256" key="3">
    <source>
        <dbReference type="ARBA" id="ARBA00012759"/>
    </source>
</evidence>
<dbReference type="PROSITE" id="PS00972">
    <property type="entry name" value="USP_1"/>
    <property type="match status" value="1"/>
</dbReference>
<feature type="domain" description="USP" evidence="11">
    <location>
        <begin position="746"/>
        <end position="1106"/>
    </location>
</feature>
<dbReference type="EC" id="3.4.19.12" evidence="3"/>
<dbReference type="VEuPathDB" id="FungiDB:CC1G_00775"/>
<keyword evidence="7" id="KW-0788">Thiol protease</keyword>
<evidence type="ECO:0000256" key="1">
    <source>
        <dbReference type="ARBA" id="ARBA00000707"/>
    </source>
</evidence>
<gene>
    <name evidence="12" type="ORF">CC1G_00775</name>
</gene>
<name>A8N8Q0_COPC7</name>
<dbReference type="InterPro" id="IPR036873">
    <property type="entry name" value="Rhodanese-like_dom_sf"/>
</dbReference>
<dbReference type="CDD" id="cd00158">
    <property type="entry name" value="RHOD"/>
    <property type="match status" value="1"/>
</dbReference>
<feature type="compositionally biased region" description="Low complexity" evidence="9">
    <location>
        <begin position="480"/>
        <end position="500"/>
    </location>
</feature>
<dbReference type="Gene3D" id="3.40.250.10">
    <property type="entry name" value="Rhodanese-like domain"/>
    <property type="match status" value="1"/>
</dbReference>
<feature type="region of interest" description="Disordered" evidence="9">
    <location>
        <begin position="162"/>
        <end position="226"/>
    </location>
</feature>
<dbReference type="Pfam" id="PF00443">
    <property type="entry name" value="UCH"/>
    <property type="match status" value="1"/>
</dbReference>
<dbReference type="KEGG" id="cci:CC1G_00775"/>
<dbReference type="Proteomes" id="UP000001861">
    <property type="component" value="Unassembled WGS sequence"/>
</dbReference>
<feature type="region of interest" description="Disordered" evidence="9">
    <location>
        <begin position="471"/>
        <end position="668"/>
    </location>
</feature>
<dbReference type="GO" id="GO:0004843">
    <property type="term" value="F:cysteine-type deubiquitinase activity"/>
    <property type="evidence" value="ECO:0007669"/>
    <property type="project" value="UniProtKB-EC"/>
</dbReference>
<feature type="compositionally biased region" description="Low complexity" evidence="9">
    <location>
        <begin position="173"/>
        <end position="189"/>
    </location>
</feature>
<dbReference type="GO" id="GO:0016579">
    <property type="term" value="P:protein deubiquitination"/>
    <property type="evidence" value="ECO:0007669"/>
    <property type="project" value="InterPro"/>
</dbReference>
<dbReference type="PROSITE" id="PS00973">
    <property type="entry name" value="USP_2"/>
    <property type="match status" value="1"/>
</dbReference>
<keyword evidence="8" id="KW-0175">Coiled coil</keyword>
<dbReference type="PROSITE" id="PS50206">
    <property type="entry name" value="RHODANESE_3"/>
    <property type="match status" value="1"/>
</dbReference>
<feature type="compositionally biased region" description="Polar residues" evidence="9">
    <location>
        <begin position="645"/>
        <end position="654"/>
    </location>
</feature>
<keyword evidence="5" id="KW-0833">Ubl conjugation pathway</keyword>
<feature type="compositionally biased region" description="Polar residues" evidence="9">
    <location>
        <begin position="561"/>
        <end position="571"/>
    </location>
</feature>
<evidence type="ECO:0000256" key="8">
    <source>
        <dbReference type="SAM" id="Coils"/>
    </source>
</evidence>
<dbReference type="STRING" id="240176.A8N8Q0"/>
<organism evidence="12 13">
    <name type="scientific">Coprinopsis cinerea (strain Okayama-7 / 130 / ATCC MYA-4618 / FGSC 9003)</name>
    <name type="common">Inky cap fungus</name>
    <name type="synonym">Hormographiella aspergillata</name>
    <dbReference type="NCBI Taxonomy" id="240176"/>
    <lineage>
        <taxon>Eukaryota</taxon>
        <taxon>Fungi</taxon>
        <taxon>Dikarya</taxon>
        <taxon>Basidiomycota</taxon>
        <taxon>Agaricomycotina</taxon>
        <taxon>Agaricomycetes</taxon>
        <taxon>Agaricomycetidae</taxon>
        <taxon>Agaricales</taxon>
        <taxon>Agaricineae</taxon>
        <taxon>Psathyrellaceae</taxon>
        <taxon>Coprinopsis</taxon>
    </lineage>
</organism>
<feature type="compositionally biased region" description="Polar residues" evidence="9">
    <location>
        <begin position="710"/>
        <end position="721"/>
    </location>
</feature>
<dbReference type="PANTHER" id="PTHR21646:SF95">
    <property type="entry name" value="UBIQUITIN CARBOXYL-TERMINAL HYDROLASE 4-RELATED"/>
    <property type="match status" value="1"/>
</dbReference>
<feature type="compositionally biased region" description="Low complexity" evidence="9">
    <location>
        <begin position="621"/>
        <end position="631"/>
    </location>
</feature>
<dbReference type="EMBL" id="AACS02000007">
    <property type="protein sequence ID" value="EAU90391.2"/>
    <property type="molecule type" value="Genomic_DNA"/>
</dbReference>
<evidence type="ECO:0000259" key="10">
    <source>
        <dbReference type="PROSITE" id="PS50206"/>
    </source>
</evidence>
<dbReference type="HOGENOM" id="CLU_005922_2_1_1"/>
<dbReference type="InterPro" id="IPR038765">
    <property type="entry name" value="Papain-like_cys_pep_sf"/>
</dbReference>
<comment type="caution">
    <text evidence="12">The sequence shown here is derived from an EMBL/GenBank/DDBJ whole genome shotgun (WGS) entry which is preliminary data.</text>
</comment>
<dbReference type="InterPro" id="IPR028889">
    <property type="entry name" value="USP"/>
</dbReference>
<feature type="compositionally biased region" description="Low complexity" evidence="9">
    <location>
        <begin position="197"/>
        <end position="206"/>
    </location>
</feature>
<dbReference type="GO" id="GO:0006508">
    <property type="term" value="P:proteolysis"/>
    <property type="evidence" value="ECO:0007669"/>
    <property type="project" value="UniProtKB-KW"/>
</dbReference>
<dbReference type="AlphaFoldDB" id="A8N8Q0"/>
<sequence>MSSANSSNGPKSQDAMSVSEIKAKAKEAVQKEGRRASAMSLIKTARAQLQNAKDFEVKGDLKSALASFIKTASLMKMAMDSPEFSQLPIREAWNDLVTGDCKDLTQRTRAVEEKLKAIEKQAADAAQNDGPEIKAGGSIAERVRALQDSGLSVGTAKRFSREVANLPTPPTSPSRITTANSNPVISSIVPPTPVSPSPHTLVSPSSFGPPSPSSSPSSSPQFDIQGFSQTFPSIDELDEHPAFSLPSVPTGINGEIHKPTPKPLANGDAGPSPLTSFRNYAVHIERPSSTPIPPIGNSFASRPGSPSRSPFKPSNLTSSSTPKIQIPNTNSALPKDLLNYIREYNVLLIDVRNREDFDKEHIKASAVICVEPTILKREHVNADSIEDAMVIAPRGESSLFENRDKFDLVAVYDQSSKSFGDANSPLSILVRIISEQAFKKMLKRMPMMLIGGIDAWKRDLGGAELVKGESAPIDVPRTNSGAPASSAPGSTEAPKAASPSSPNPNNPFTSPMFSAYAAGALPSTSPDPHQVWTPRPSLNGHVPSFSLDTSAHSRSPADHSPSLQNGTSNLTRRPAMVRPASSSISLSRSRSDLPISPLAAPQLNGHSSGPISYPSFPRRISPTASGSAPPTSFQPPPAFDIASPPQASINPSTLSRRRSDYVDQSQEALSALQARSPIDYPELSNQILRPPPLAAAPGLDRQDNRPRVQHATSPFSANSMLQAPKAPRINSDYPPTYWTDVQIGTSGLKNLGNTCYMNAPIQCLSATVPFARFFTEGRWKTAINYTNSLGSQGRLVQAFAKLVHEMWGGDLPYLTPMDFRKSICQLNQQYIGSDQHDSQEFLSFLLDGVHEDLNRVMVKPKIVVTPEQEAELERLPPMIASDREWRNWKARNDSIIVDFFQGQFRSRLQCLTCEKTSTTYNVFSILQVPIPNSRSSKVPLQRCLDALFNEEVLEKDDAWDCPQCKTKRRASKTLSLARLPPILLIHLKRFEANGRFSDKIDTFVEFPMKSLDLTNYMPPPLPPGADKSEINGGVPMSLEDPRTQVPPYKYDLYGVTNHYGNLSSGHYTAYIASRGGWMLCDDSSVKPIDPRQVVNQKAYVLFYKRVRA</sequence>
<dbReference type="SMART" id="SM00450">
    <property type="entry name" value="RHOD"/>
    <property type="match status" value="1"/>
</dbReference>
<dbReference type="GeneID" id="6007692"/>
<dbReference type="SUPFAM" id="SSF54001">
    <property type="entry name" value="Cysteine proteinases"/>
    <property type="match status" value="1"/>
</dbReference>
<dbReference type="InterPro" id="IPR018200">
    <property type="entry name" value="USP_CS"/>
</dbReference>
<feature type="domain" description="Rhodanese" evidence="10">
    <location>
        <begin position="342"/>
        <end position="465"/>
    </location>
</feature>
<evidence type="ECO:0000259" key="11">
    <source>
        <dbReference type="PROSITE" id="PS50235"/>
    </source>
</evidence>
<dbReference type="InterPro" id="IPR001763">
    <property type="entry name" value="Rhodanese-like_dom"/>
</dbReference>
<dbReference type="OrthoDB" id="292964at2759"/>
<comment type="similarity">
    <text evidence="2">Belongs to the peptidase C19 family.</text>
</comment>
<protein>
    <recommendedName>
        <fullName evidence="3">ubiquitinyl hydrolase 1</fullName>
        <ecNumber evidence="3">3.4.19.12</ecNumber>
    </recommendedName>
</protein>
<dbReference type="CDD" id="cd02674">
    <property type="entry name" value="Peptidase_C19R"/>
    <property type="match status" value="1"/>
</dbReference>
<feature type="region of interest" description="Disordered" evidence="9">
    <location>
        <begin position="683"/>
        <end position="726"/>
    </location>
</feature>
<dbReference type="Pfam" id="PF00581">
    <property type="entry name" value="Rhodanese"/>
    <property type="match status" value="1"/>
</dbReference>
<evidence type="ECO:0000256" key="5">
    <source>
        <dbReference type="ARBA" id="ARBA00022786"/>
    </source>
</evidence>
<evidence type="ECO:0000313" key="12">
    <source>
        <dbReference type="EMBL" id="EAU90391.2"/>
    </source>
</evidence>
<dbReference type="PROSITE" id="PS50235">
    <property type="entry name" value="USP_3"/>
    <property type="match status" value="1"/>
</dbReference>
<dbReference type="OMA" id="PFVHTYE"/>
<dbReference type="RefSeq" id="XP_001831228.2">
    <property type="nucleotide sequence ID" value="XM_001831176.2"/>
</dbReference>
<evidence type="ECO:0000313" key="13">
    <source>
        <dbReference type="Proteomes" id="UP000001861"/>
    </source>
</evidence>
<proteinExistence type="inferred from homology"/>
<comment type="catalytic activity">
    <reaction evidence="1">
        <text>Thiol-dependent hydrolysis of ester, thioester, amide, peptide and isopeptide bonds formed by the C-terminal Gly of ubiquitin (a 76-residue protein attached to proteins as an intracellular targeting signal).</text>
        <dbReference type="EC" id="3.4.19.12"/>
    </reaction>
</comment>
<feature type="compositionally biased region" description="Low complexity" evidence="9">
    <location>
        <begin position="578"/>
        <end position="598"/>
    </location>
</feature>
<dbReference type="SUPFAM" id="SSF52821">
    <property type="entry name" value="Rhodanese/Cell cycle control phosphatase"/>
    <property type="match status" value="1"/>
</dbReference>
<dbReference type="PANTHER" id="PTHR21646">
    <property type="entry name" value="UBIQUITIN CARBOXYL-TERMINAL HYDROLASE"/>
    <property type="match status" value="1"/>
</dbReference>
<accession>A8N8Q0</accession>
<feature type="compositionally biased region" description="Polar residues" evidence="9">
    <location>
        <begin position="298"/>
        <end position="328"/>
    </location>
</feature>
<feature type="region of interest" description="Disordered" evidence="9">
    <location>
        <begin position="286"/>
        <end position="328"/>
    </location>
</feature>
<dbReference type="InterPro" id="IPR001394">
    <property type="entry name" value="Peptidase_C19_UCH"/>
</dbReference>
<feature type="coiled-coil region" evidence="8">
    <location>
        <begin position="101"/>
        <end position="128"/>
    </location>
</feature>
<dbReference type="eggNOG" id="KOG1868">
    <property type="taxonomic scope" value="Eukaryota"/>
</dbReference>
<keyword evidence="13" id="KW-1185">Reference proteome</keyword>